<gene>
    <name evidence="3" type="ORF">GDO78_012008</name>
</gene>
<dbReference type="Proteomes" id="UP000770717">
    <property type="component" value="Unassembled WGS sequence"/>
</dbReference>
<dbReference type="AlphaFoldDB" id="A0A8J6F269"/>
<dbReference type="SUPFAM" id="SSF51445">
    <property type="entry name" value="(Trans)glycosidases"/>
    <property type="match status" value="1"/>
</dbReference>
<sequence>MFSKSFQMDGTRPFIASSPTNGKETVEENWLSKDPYDDHYGDVHYYNYMTDCWNWTSYPKPRLASEYGFQSWPSFSTIHKVSVPEDWSYSSNFSSHRQHHESGNEQMMFQAALHYKMPVNKDPMKQFHDTLYLTQSMEASGKCFIITPEISLPRQQ</sequence>
<protein>
    <submittedName>
        <fullName evidence="3">Uncharacterized protein</fullName>
    </submittedName>
</protein>
<evidence type="ECO:0000313" key="4">
    <source>
        <dbReference type="Proteomes" id="UP000770717"/>
    </source>
</evidence>
<dbReference type="InterPro" id="IPR017853">
    <property type="entry name" value="GH"/>
</dbReference>
<evidence type="ECO:0000313" key="3">
    <source>
        <dbReference type="EMBL" id="KAG9480302.1"/>
    </source>
</evidence>
<keyword evidence="1" id="KW-0378">Hydrolase</keyword>
<dbReference type="GO" id="GO:0004567">
    <property type="term" value="F:beta-mannosidase activity"/>
    <property type="evidence" value="ECO:0007669"/>
    <property type="project" value="TreeGrafter"/>
</dbReference>
<organism evidence="3 4">
    <name type="scientific">Eleutherodactylus coqui</name>
    <name type="common">Puerto Rican coqui</name>
    <dbReference type="NCBI Taxonomy" id="57060"/>
    <lineage>
        <taxon>Eukaryota</taxon>
        <taxon>Metazoa</taxon>
        <taxon>Chordata</taxon>
        <taxon>Craniata</taxon>
        <taxon>Vertebrata</taxon>
        <taxon>Euteleostomi</taxon>
        <taxon>Amphibia</taxon>
        <taxon>Batrachia</taxon>
        <taxon>Anura</taxon>
        <taxon>Neobatrachia</taxon>
        <taxon>Hyloidea</taxon>
        <taxon>Eleutherodactylidae</taxon>
        <taxon>Eleutherodactylinae</taxon>
        <taxon>Eleutherodactylus</taxon>
        <taxon>Eleutherodactylus</taxon>
    </lineage>
</organism>
<keyword evidence="1" id="KW-0326">Glycosidase</keyword>
<comment type="caution">
    <text evidence="3">The sequence shown here is derived from an EMBL/GenBank/DDBJ whole genome shotgun (WGS) entry which is preliminary data.</text>
</comment>
<dbReference type="PANTHER" id="PTHR43730:SF1">
    <property type="entry name" value="BETA-MANNOSIDASE"/>
    <property type="match status" value="1"/>
</dbReference>
<dbReference type="OrthoDB" id="2866996at2759"/>
<keyword evidence="4" id="KW-1185">Reference proteome</keyword>
<dbReference type="InterPro" id="IPR050887">
    <property type="entry name" value="Beta-mannosidase_GH2"/>
</dbReference>
<dbReference type="PANTHER" id="PTHR43730">
    <property type="entry name" value="BETA-MANNOSIDASE"/>
    <property type="match status" value="1"/>
</dbReference>
<feature type="region of interest" description="Disordered" evidence="2">
    <location>
        <begin position="1"/>
        <end position="22"/>
    </location>
</feature>
<dbReference type="EMBL" id="WNTK01000007">
    <property type="protein sequence ID" value="KAG9480302.1"/>
    <property type="molecule type" value="Genomic_DNA"/>
</dbReference>
<reference evidence="3" key="1">
    <citation type="thesis" date="2020" institute="ProQuest LLC" country="789 East Eisenhower Parkway, Ann Arbor, MI, USA">
        <title>Comparative Genomics and Chromosome Evolution.</title>
        <authorList>
            <person name="Mudd A.B."/>
        </authorList>
    </citation>
    <scope>NUCLEOTIDE SEQUENCE</scope>
    <source>
        <strain evidence="3">HN-11 Male</strain>
        <tissue evidence="3">Kidney and liver</tissue>
    </source>
</reference>
<proteinExistence type="predicted"/>
<dbReference type="GO" id="GO:0006516">
    <property type="term" value="P:glycoprotein catabolic process"/>
    <property type="evidence" value="ECO:0007669"/>
    <property type="project" value="TreeGrafter"/>
</dbReference>
<evidence type="ECO:0000256" key="1">
    <source>
        <dbReference type="ARBA" id="ARBA00023295"/>
    </source>
</evidence>
<name>A0A8J6F269_ELECQ</name>
<evidence type="ECO:0000256" key="2">
    <source>
        <dbReference type="SAM" id="MobiDB-lite"/>
    </source>
</evidence>
<accession>A0A8J6F269</accession>
<dbReference type="Gene3D" id="3.20.20.80">
    <property type="entry name" value="Glycosidases"/>
    <property type="match status" value="1"/>
</dbReference>